<keyword evidence="4" id="KW-1185">Reference proteome</keyword>
<name>A0A6J4E3W9_9PSED</name>
<proteinExistence type="predicted"/>
<evidence type="ECO:0000313" key="4">
    <source>
        <dbReference type="Proteomes" id="UP001054892"/>
    </source>
</evidence>
<evidence type="ECO:0000313" key="2">
    <source>
        <dbReference type="EMBL" id="GJN55745.1"/>
    </source>
</evidence>
<dbReference type="Proteomes" id="UP000509383">
    <property type="component" value="Chromosome"/>
</dbReference>
<evidence type="ECO:0000313" key="3">
    <source>
        <dbReference type="Proteomes" id="UP000509383"/>
    </source>
</evidence>
<dbReference type="AlphaFoldDB" id="A0A6J4E3W9"/>
<dbReference type="EMBL" id="BQKM01000021">
    <property type="protein sequence ID" value="GJN55745.1"/>
    <property type="molecule type" value="Genomic_DNA"/>
</dbReference>
<accession>A0A6J4E3W9</accession>
<gene>
    <name evidence="1" type="ORF">TUM18999_21470</name>
    <name evidence="2" type="ORF">TUM20286_54970</name>
</gene>
<organism evidence="1 3">
    <name type="scientific">Pseudomonas tohonis</name>
    <dbReference type="NCBI Taxonomy" id="2725477"/>
    <lineage>
        <taxon>Bacteria</taxon>
        <taxon>Pseudomonadati</taxon>
        <taxon>Pseudomonadota</taxon>
        <taxon>Gammaproteobacteria</taxon>
        <taxon>Pseudomonadales</taxon>
        <taxon>Pseudomonadaceae</taxon>
        <taxon>Pseudomonas</taxon>
    </lineage>
</organism>
<sequence length="110" mass="12409">MFACDEGHSICLTFVRRAYAVKGKAVNTQVDGECRPDSVLRMRKVVDRLGISRSTIYDWMNPKSPRYDSTFPLPIKLSGKCSHGAVGWLESDIIFWIQSRKVITMNGARA</sequence>
<dbReference type="InterPro" id="IPR010260">
    <property type="entry name" value="AlpA"/>
</dbReference>
<evidence type="ECO:0008006" key="5">
    <source>
        <dbReference type="Google" id="ProtNLM"/>
    </source>
</evidence>
<dbReference type="PANTHER" id="PTHR36154:SF1">
    <property type="entry name" value="DNA-BINDING TRANSCRIPTIONAL ACTIVATOR ALPA"/>
    <property type="match status" value="1"/>
</dbReference>
<evidence type="ECO:0000313" key="1">
    <source>
        <dbReference type="EMBL" id="BCG23956.1"/>
    </source>
</evidence>
<reference evidence="1 3" key="1">
    <citation type="submission" date="2020-05" db="EMBL/GenBank/DDBJ databases">
        <title>Characterization of novel class B3 metallo-beta-lactamase from novel Pseudomonas species.</title>
        <authorList>
            <person name="Yamada K."/>
            <person name="Aoki K."/>
            <person name="Ishii Y."/>
        </authorList>
    </citation>
    <scope>NUCLEOTIDE SEQUENCE [LARGE SCALE GENOMIC DNA]</scope>
    <source>
        <strain evidence="1 3">TUM18999</strain>
        <strain evidence="2 4">TUM20286</strain>
    </source>
</reference>
<dbReference type="EMBL" id="AP023189">
    <property type="protein sequence ID" value="BCG23956.1"/>
    <property type="molecule type" value="Genomic_DNA"/>
</dbReference>
<dbReference type="Proteomes" id="UP001054892">
    <property type="component" value="Unassembled WGS sequence"/>
</dbReference>
<dbReference type="PANTHER" id="PTHR36154">
    <property type="entry name" value="DNA-BINDING TRANSCRIPTIONAL ACTIVATOR ALPA"/>
    <property type="match status" value="1"/>
</dbReference>
<dbReference type="Pfam" id="PF05930">
    <property type="entry name" value="Phage_AlpA"/>
    <property type="match status" value="1"/>
</dbReference>
<protein>
    <recommendedName>
        <fullName evidence="5">AlpA family phage regulatory protein</fullName>
    </recommendedName>
</protein>
<dbReference type="KEGG" id="ptw:TUM18999_21470"/>
<dbReference type="InterPro" id="IPR052931">
    <property type="entry name" value="Prophage_regulatory_activator"/>
</dbReference>
<dbReference type="RefSeq" id="WP_173178443.1">
    <property type="nucleotide sequence ID" value="NZ_BQKM01000021.1"/>
</dbReference>